<proteinExistence type="predicted"/>
<evidence type="ECO:0000256" key="1">
    <source>
        <dbReference type="SAM" id="MobiDB-lite"/>
    </source>
</evidence>
<comment type="caution">
    <text evidence="2">The sequence shown here is derived from an EMBL/GenBank/DDBJ whole genome shotgun (WGS) entry which is preliminary data.</text>
</comment>
<feature type="region of interest" description="Disordered" evidence="1">
    <location>
        <begin position="53"/>
        <end position="87"/>
    </location>
</feature>
<dbReference type="Proteomes" id="UP000765509">
    <property type="component" value="Unassembled WGS sequence"/>
</dbReference>
<organism evidence="2 3">
    <name type="scientific">Austropuccinia psidii MF-1</name>
    <dbReference type="NCBI Taxonomy" id="1389203"/>
    <lineage>
        <taxon>Eukaryota</taxon>
        <taxon>Fungi</taxon>
        <taxon>Dikarya</taxon>
        <taxon>Basidiomycota</taxon>
        <taxon>Pucciniomycotina</taxon>
        <taxon>Pucciniomycetes</taxon>
        <taxon>Pucciniales</taxon>
        <taxon>Sphaerophragmiaceae</taxon>
        <taxon>Austropuccinia</taxon>
    </lineage>
</organism>
<reference evidence="2" key="1">
    <citation type="submission" date="2021-03" db="EMBL/GenBank/DDBJ databases">
        <title>Draft genome sequence of rust myrtle Austropuccinia psidii MF-1, a brazilian biotype.</title>
        <authorList>
            <person name="Quecine M.C."/>
            <person name="Pachon D.M.R."/>
            <person name="Bonatelli M.L."/>
            <person name="Correr F.H."/>
            <person name="Franceschini L.M."/>
            <person name="Leite T.F."/>
            <person name="Margarido G.R.A."/>
            <person name="Almeida C.A."/>
            <person name="Ferrarezi J.A."/>
            <person name="Labate C.A."/>
        </authorList>
    </citation>
    <scope>NUCLEOTIDE SEQUENCE</scope>
    <source>
        <strain evidence="2">MF-1</strain>
    </source>
</reference>
<feature type="compositionally biased region" description="Polar residues" evidence="1">
    <location>
        <begin position="76"/>
        <end position="87"/>
    </location>
</feature>
<evidence type="ECO:0000313" key="2">
    <source>
        <dbReference type="EMBL" id="MBW0481053.1"/>
    </source>
</evidence>
<name>A0A9Q3CC21_9BASI</name>
<dbReference type="EMBL" id="AVOT02006224">
    <property type="protein sequence ID" value="MBW0481053.1"/>
    <property type="molecule type" value="Genomic_DNA"/>
</dbReference>
<keyword evidence="3" id="KW-1185">Reference proteome</keyword>
<sequence length="126" mass="14235">MPKPLSGGHELLLTHQELSGLGEDHRALRRMEPIFLQRQGQKDKELAEKSNSFIHRPEEGVGNEPNFGARRPSGVYQLQKSPRTNPTDLKIRRKVPRTIRAKAKAKQIGTDLTHKGKGSPNWSLQQ</sequence>
<dbReference type="AlphaFoldDB" id="A0A9Q3CC21"/>
<accession>A0A9Q3CC21</accession>
<evidence type="ECO:0000313" key="3">
    <source>
        <dbReference type="Proteomes" id="UP000765509"/>
    </source>
</evidence>
<protein>
    <submittedName>
        <fullName evidence="2">Uncharacterized protein</fullName>
    </submittedName>
</protein>
<gene>
    <name evidence="2" type="ORF">O181_020768</name>
</gene>
<feature type="region of interest" description="Disordered" evidence="1">
    <location>
        <begin position="100"/>
        <end position="126"/>
    </location>
</feature>